<feature type="transmembrane region" description="Helical" evidence="7">
    <location>
        <begin position="336"/>
        <end position="355"/>
    </location>
</feature>
<feature type="transmembrane region" description="Helical" evidence="7">
    <location>
        <begin position="12"/>
        <end position="30"/>
    </location>
</feature>
<keyword evidence="2" id="KW-0813">Transport</keyword>
<keyword evidence="6 7" id="KW-0472">Membrane</keyword>
<evidence type="ECO:0000256" key="4">
    <source>
        <dbReference type="ARBA" id="ARBA00022692"/>
    </source>
</evidence>
<dbReference type="InterPro" id="IPR004638">
    <property type="entry name" value="EmrB-like"/>
</dbReference>
<dbReference type="RefSeq" id="WP_074758468.1">
    <property type="nucleotide sequence ID" value="NZ_FNCO01000022.1"/>
</dbReference>
<organism evidence="9 10">
    <name type="scientific">Pseudomonas abietaniphila</name>
    <dbReference type="NCBI Taxonomy" id="89065"/>
    <lineage>
        <taxon>Bacteria</taxon>
        <taxon>Pseudomonadati</taxon>
        <taxon>Pseudomonadota</taxon>
        <taxon>Gammaproteobacteria</taxon>
        <taxon>Pseudomonadales</taxon>
        <taxon>Pseudomonadaceae</taxon>
        <taxon>Pseudomonas</taxon>
    </lineage>
</organism>
<evidence type="ECO:0000259" key="8">
    <source>
        <dbReference type="PROSITE" id="PS50850"/>
    </source>
</evidence>
<feature type="transmembrane region" description="Helical" evidence="7">
    <location>
        <begin position="361"/>
        <end position="380"/>
    </location>
</feature>
<dbReference type="PROSITE" id="PS50850">
    <property type="entry name" value="MFS"/>
    <property type="match status" value="1"/>
</dbReference>
<protein>
    <submittedName>
        <fullName evidence="9">Drug resistance transporter, EmrB/QacA subfamily</fullName>
    </submittedName>
</protein>
<dbReference type="STRING" id="89065.SAMN05216605_12255"/>
<evidence type="ECO:0000256" key="3">
    <source>
        <dbReference type="ARBA" id="ARBA00022475"/>
    </source>
</evidence>
<dbReference type="InterPro" id="IPR020846">
    <property type="entry name" value="MFS_dom"/>
</dbReference>
<feature type="transmembrane region" description="Helical" evidence="7">
    <location>
        <begin position="234"/>
        <end position="251"/>
    </location>
</feature>
<comment type="subcellular location">
    <subcellularLocation>
        <location evidence="1">Cell membrane</location>
        <topology evidence="1">Multi-pass membrane protein</topology>
    </subcellularLocation>
</comment>
<keyword evidence="10" id="KW-1185">Reference proteome</keyword>
<feature type="transmembrane region" description="Helical" evidence="7">
    <location>
        <begin position="480"/>
        <end position="500"/>
    </location>
</feature>
<proteinExistence type="predicted"/>
<keyword evidence="5 7" id="KW-1133">Transmembrane helix</keyword>
<evidence type="ECO:0000256" key="7">
    <source>
        <dbReference type="SAM" id="Phobius"/>
    </source>
</evidence>
<dbReference type="PROSITE" id="PS00216">
    <property type="entry name" value="SUGAR_TRANSPORT_1"/>
    <property type="match status" value="1"/>
</dbReference>
<keyword evidence="4 7" id="KW-0812">Transmembrane</keyword>
<gene>
    <name evidence="9" type="ORF">SAMN05216605_12255</name>
</gene>
<dbReference type="GO" id="GO:0022857">
    <property type="term" value="F:transmembrane transporter activity"/>
    <property type="evidence" value="ECO:0007669"/>
    <property type="project" value="InterPro"/>
</dbReference>
<evidence type="ECO:0000256" key="6">
    <source>
        <dbReference type="ARBA" id="ARBA00023136"/>
    </source>
</evidence>
<name>A0A1G8RFJ4_9PSED</name>
<dbReference type="EMBL" id="FNCO01000022">
    <property type="protein sequence ID" value="SDJ15691.1"/>
    <property type="molecule type" value="Genomic_DNA"/>
</dbReference>
<dbReference type="OrthoDB" id="2412976at2"/>
<evidence type="ECO:0000256" key="1">
    <source>
        <dbReference type="ARBA" id="ARBA00004651"/>
    </source>
</evidence>
<reference evidence="10" key="1">
    <citation type="submission" date="2016-10" db="EMBL/GenBank/DDBJ databases">
        <authorList>
            <person name="Varghese N."/>
            <person name="Submissions S."/>
        </authorList>
    </citation>
    <scope>NUCLEOTIDE SEQUENCE [LARGE SCALE GENOMIC DNA]</scope>
    <source>
        <strain evidence="10">ATCC 700689</strain>
    </source>
</reference>
<feature type="transmembrane region" description="Helical" evidence="7">
    <location>
        <begin position="271"/>
        <end position="294"/>
    </location>
</feature>
<keyword evidence="3" id="KW-1003">Cell membrane</keyword>
<dbReference type="CDD" id="cd17321">
    <property type="entry name" value="MFS_MMR_MDR_like"/>
    <property type="match status" value="1"/>
</dbReference>
<feature type="transmembrane region" description="Helical" evidence="7">
    <location>
        <begin position="84"/>
        <end position="106"/>
    </location>
</feature>
<accession>A0A1G8RFJ4</accession>
<dbReference type="Proteomes" id="UP000182894">
    <property type="component" value="Unassembled WGS sequence"/>
</dbReference>
<dbReference type="InterPro" id="IPR005829">
    <property type="entry name" value="Sugar_transporter_CS"/>
</dbReference>
<dbReference type="PANTHER" id="PTHR42718:SF49">
    <property type="entry name" value="EXPORT PROTEIN"/>
    <property type="match status" value="1"/>
</dbReference>
<feature type="transmembrane region" description="Helical" evidence="7">
    <location>
        <begin position="169"/>
        <end position="190"/>
    </location>
</feature>
<dbReference type="Pfam" id="PF07690">
    <property type="entry name" value="MFS_1"/>
    <property type="match status" value="1"/>
</dbReference>
<feature type="transmembrane region" description="Helical" evidence="7">
    <location>
        <begin position="142"/>
        <end position="163"/>
    </location>
</feature>
<evidence type="ECO:0000256" key="2">
    <source>
        <dbReference type="ARBA" id="ARBA00022448"/>
    </source>
</evidence>
<evidence type="ECO:0000313" key="10">
    <source>
        <dbReference type="Proteomes" id="UP000182894"/>
    </source>
</evidence>
<feature type="transmembrane region" description="Helical" evidence="7">
    <location>
        <begin position="55"/>
        <end position="75"/>
    </location>
</feature>
<dbReference type="SUPFAM" id="SSF103473">
    <property type="entry name" value="MFS general substrate transporter"/>
    <property type="match status" value="1"/>
</dbReference>
<dbReference type="GO" id="GO:0005886">
    <property type="term" value="C:plasma membrane"/>
    <property type="evidence" value="ECO:0007669"/>
    <property type="project" value="UniProtKB-SubCell"/>
</dbReference>
<feature type="transmembrane region" description="Helical" evidence="7">
    <location>
        <begin position="112"/>
        <end position="130"/>
    </location>
</feature>
<sequence>MNAEHVSPAAGLQRFLILLCVSIPSFMINLDSNIVAVSLSSIAQSLHADFADIEWVISAYTLTFASCVMPAGALADRYGRKRMLVIGLAVFTLASMFCGAAGSVALLNGARALQGVGAAILLSSALATLSHTFRGPHRARAFAFWGSVIGIATSLGPVVGGFITQHFGWQWVFYINGPIGVVMIALTLYAVKESSDPHARKIDVPGSITFCGSLFLITLALITGNHAGWSSPQILIEFASAAVLFALFLIVELKQHRPMLDLSFFRRPTYIGANIAGLAYASALLTMFTYLPIYFQSGLGLSPQKAGLLMLPIAVPLFVVPRIVANYLTHRFSGRALLTFGLATIGVGLLWLGAHALSFDYTSMVAGLLIAGIGAGILNGETAKVSMSVIPPERAGMASGISGTVRFTGIVVGFAALGAILFSRVSATLASGLPADSAIDPVSLTRRIAAGDLSGGPLASSSGIDLQALALHSFGSGYQAILWVGAGIALIAALLAWLLVRSADTAPTPRHIENPGAVVPQAE</sequence>
<evidence type="ECO:0000313" key="9">
    <source>
        <dbReference type="EMBL" id="SDJ15691.1"/>
    </source>
</evidence>
<dbReference type="InterPro" id="IPR011701">
    <property type="entry name" value="MFS"/>
</dbReference>
<evidence type="ECO:0000256" key="5">
    <source>
        <dbReference type="ARBA" id="ARBA00022989"/>
    </source>
</evidence>
<feature type="domain" description="Major facilitator superfamily (MFS) profile" evidence="8">
    <location>
        <begin position="17"/>
        <end position="504"/>
    </location>
</feature>
<feature type="transmembrane region" description="Helical" evidence="7">
    <location>
        <begin position="202"/>
        <end position="222"/>
    </location>
</feature>
<feature type="transmembrane region" description="Helical" evidence="7">
    <location>
        <begin position="306"/>
        <end position="324"/>
    </location>
</feature>
<dbReference type="NCBIfam" id="TIGR00711">
    <property type="entry name" value="efflux_EmrB"/>
    <property type="match status" value="1"/>
</dbReference>
<dbReference type="PRINTS" id="PR01036">
    <property type="entry name" value="TCRTETB"/>
</dbReference>
<dbReference type="Gene3D" id="1.20.1250.20">
    <property type="entry name" value="MFS general substrate transporter like domains"/>
    <property type="match status" value="1"/>
</dbReference>
<dbReference type="Gene3D" id="1.20.1720.10">
    <property type="entry name" value="Multidrug resistance protein D"/>
    <property type="match status" value="1"/>
</dbReference>
<dbReference type="InterPro" id="IPR036259">
    <property type="entry name" value="MFS_trans_sf"/>
</dbReference>
<dbReference type="PANTHER" id="PTHR42718">
    <property type="entry name" value="MAJOR FACILITATOR SUPERFAMILY MULTIDRUG TRANSPORTER MFSC"/>
    <property type="match status" value="1"/>
</dbReference>
<feature type="transmembrane region" description="Helical" evidence="7">
    <location>
        <begin position="401"/>
        <end position="422"/>
    </location>
</feature>
<dbReference type="AlphaFoldDB" id="A0A1G8RFJ4"/>